<dbReference type="HOGENOM" id="CLU_065087_0_0_2"/>
<proteinExistence type="predicted"/>
<evidence type="ECO:0000259" key="1">
    <source>
        <dbReference type="Pfam" id="PF04981"/>
    </source>
</evidence>
<dbReference type="InterPro" id="IPR039768">
    <property type="entry name" value="Nmd3"/>
</dbReference>
<dbReference type="GO" id="GO:0043023">
    <property type="term" value="F:ribosomal large subunit binding"/>
    <property type="evidence" value="ECO:0007669"/>
    <property type="project" value="InterPro"/>
</dbReference>
<feature type="domain" description="Nmd3 N-terminal" evidence="1">
    <location>
        <begin position="6"/>
        <end position="234"/>
    </location>
</feature>
<dbReference type="InterPro" id="IPR007064">
    <property type="entry name" value="Nmd3_N"/>
</dbReference>
<accession>G7VDR5</accession>
<dbReference type="GO" id="GO:0005737">
    <property type="term" value="C:cytoplasm"/>
    <property type="evidence" value="ECO:0007669"/>
    <property type="project" value="TreeGrafter"/>
</dbReference>
<dbReference type="STRING" id="1104324.P186_0027"/>
<protein>
    <recommendedName>
        <fullName evidence="1">Nmd3 N-terminal domain-containing protein</fullName>
    </recommendedName>
</protein>
<reference evidence="2 3" key="1">
    <citation type="journal article" date="2012" name="J. Bacteriol.">
        <title>Complete genome sequence of strain 1860, a crenarchaeon of the genus pyrobaculum able to grow with various electron acceptors.</title>
        <authorList>
            <person name="Mardanov A.V."/>
            <person name="Gumerov V.M."/>
            <person name="Slobodkina G.B."/>
            <person name="Beletsky A.V."/>
            <person name="Bonch-Osmolovskaya E.A."/>
            <person name="Ravin N.V."/>
            <person name="Skryabin K.G."/>
        </authorList>
    </citation>
    <scope>NUCLEOTIDE SEQUENCE [LARGE SCALE GENOMIC DNA]</scope>
    <source>
        <strain evidence="2 3">1860</strain>
    </source>
</reference>
<sequence length="288" mass="32979">MAKVPCPYCGRLVDRLIEGQCEECYIERHPLVLVKERRLLRCKYCGAVFLGGKWVRGKRGDLGEVARRIISEKTSIRGVLEKAEVSQSDGEIVINVVVKGSPHPSIEPRSLSYVVEFEYEYDICNTCREMLSRREVALLQIRGTPRGLDDTYKKKILNIIEQELLKFKDKKIGFISEIKYLKDGLDIYTTNSNLARHLAYVLHRQFPSSIKETAKVVGVKDGRKVYHMTYSLRLVTYKPGDVVRIRGEEKRIVDIGSRHVVLYSVETGKYDQLTISELLNSEIILIGQ</sequence>
<dbReference type="KEGG" id="pyr:P186_0027"/>
<dbReference type="EMBL" id="CP003098">
    <property type="protein sequence ID" value="AET31497.1"/>
    <property type="molecule type" value="Genomic_DNA"/>
</dbReference>
<dbReference type="GeneID" id="11595833"/>
<dbReference type="Pfam" id="PF04981">
    <property type="entry name" value="NMD3"/>
    <property type="match status" value="1"/>
</dbReference>
<dbReference type="eggNOG" id="arCOG04149">
    <property type="taxonomic scope" value="Archaea"/>
</dbReference>
<dbReference type="OrthoDB" id="15051at2157"/>
<evidence type="ECO:0000313" key="2">
    <source>
        <dbReference type="EMBL" id="AET31497.1"/>
    </source>
</evidence>
<keyword evidence="3" id="KW-1185">Reference proteome</keyword>
<dbReference type="BioCyc" id="PSP1104324:GJSN-27-MONOMER"/>
<dbReference type="Proteomes" id="UP000005867">
    <property type="component" value="Chromosome"/>
</dbReference>
<name>G7VDR5_9CREN</name>
<organism evidence="2 3">
    <name type="scientific">Pyrobaculum ferrireducens</name>
    <dbReference type="NCBI Taxonomy" id="1104324"/>
    <lineage>
        <taxon>Archaea</taxon>
        <taxon>Thermoproteota</taxon>
        <taxon>Thermoprotei</taxon>
        <taxon>Thermoproteales</taxon>
        <taxon>Thermoproteaceae</taxon>
        <taxon>Pyrobaculum</taxon>
    </lineage>
</organism>
<gene>
    <name evidence="2" type="ORF">P186_0027</name>
</gene>
<dbReference type="PANTHER" id="PTHR12746:SF2">
    <property type="entry name" value="60S RIBOSOMAL EXPORT PROTEIN NMD3"/>
    <property type="match status" value="1"/>
</dbReference>
<dbReference type="AlphaFoldDB" id="G7VDR5"/>
<evidence type="ECO:0000313" key="3">
    <source>
        <dbReference type="Proteomes" id="UP000005867"/>
    </source>
</evidence>
<dbReference type="PANTHER" id="PTHR12746">
    <property type="entry name" value="NONSENSE-MEDIATED MRNA DECAY PROTEIN 3"/>
    <property type="match status" value="1"/>
</dbReference>
<dbReference type="RefSeq" id="WP_014287328.1">
    <property type="nucleotide sequence ID" value="NC_016645.1"/>
</dbReference>